<evidence type="ECO:0000256" key="3">
    <source>
        <dbReference type="SAM" id="MobiDB-lite"/>
    </source>
</evidence>
<dbReference type="GO" id="GO:0036064">
    <property type="term" value="C:ciliary basal body"/>
    <property type="evidence" value="ECO:0007669"/>
    <property type="project" value="TreeGrafter"/>
</dbReference>
<name>A0A7J7KCS3_BUGNE</name>
<feature type="compositionally biased region" description="Basic residues" evidence="3">
    <location>
        <begin position="412"/>
        <end position="424"/>
    </location>
</feature>
<comment type="caution">
    <text evidence="5">The sequence shown here is derived from an EMBL/GenBank/DDBJ whole genome shotgun (WGS) entry which is preliminary data.</text>
</comment>
<feature type="domain" description="ODAD1 central coiled coil region" evidence="4">
    <location>
        <begin position="148"/>
        <end position="350"/>
    </location>
</feature>
<dbReference type="AlphaFoldDB" id="A0A7J7KCS3"/>
<evidence type="ECO:0000259" key="4">
    <source>
        <dbReference type="Pfam" id="PF21773"/>
    </source>
</evidence>
<accession>A0A7J7KCS3</accession>
<dbReference type="GO" id="GO:0097542">
    <property type="term" value="C:ciliary tip"/>
    <property type="evidence" value="ECO:0007669"/>
    <property type="project" value="TreeGrafter"/>
</dbReference>
<feature type="coiled-coil region" evidence="2">
    <location>
        <begin position="264"/>
        <end position="327"/>
    </location>
</feature>
<keyword evidence="6" id="KW-1185">Reference proteome</keyword>
<evidence type="ECO:0000313" key="5">
    <source>
        <dbReference type="EMBL" id="KAF6036460.1"/>
    </source>
</evidence>
<feature type="region of interest" description="Disordered" evidence="3">
    <location>
        <begin position="366"/>
        <end position="424"/>
    </location>
</feature>
<dbReference type="OrthoDB" id="10255247at2759"/>
<organism evidence="5 6">
    <name type="scientific">Bugula neritina</name>
    <name type="common">Brown bryozoan</name>
    <name type="synonym">Sertularia neritina</name>
    <dbReference type="NCBI Taxonomy" id="10212"/>
    <lineage>
        <taxon>Eukaryota</taxon>
        <taxon>Metazoa</taxon>
        <taxon>Spiralia</taxon>
        <taxon>Lophotrochozoa</taxon>
        <taxon>Bryozoa</taxon>
        <taxon>Gymnolaemata</taxon>
        <taxon>Cheilostomatida</taxon>
        <taxon>Flustrina</taxon>
        <taxon>Buguloidea</taxon>
        <taxon>Bugulidae</taxon>
        <taxon>Bugula</taxon>
    </lineage>
</organism>
<dbReference type="Pfam" id="PF21773">
    <property type="entry name" value="ODAD1_CC"/>
    <property type="match status" value="1"/>
</dbReference>
<proteinExistence type="predicted"/>
<dbReference type="PANTHER" id="PTHR46518:SF1">
    <property type="entry name" value="OUTER DYNEIN ARM-DOCKING COMPLEX SUBUNIT 3"/>
    <property type="match status" value="1"/>
</dbReference>
<dbReference type="GO" id="GO:0035253">
    <property type="term" value="C:ciliary rootlet"/>
    <property type="evidence" value="ECO:0007669"/>
    <property type="project" value="TreeGrafter"/>
</dbReference>
<dbReference type="Proteomes" id="UP000593567">
    <property type="component" value="Unassembled WGS sequence"/>
</dbReference>
<dbReference type="EMBL" id="VXIV02000717">
    <property type="protein sequence ID" value="KAF6036460.1"/>
    <property type="molecule type" value="Genomic_DNA"/>
</dbReference>
<sequence length="424" mass="49061">MTNIWFLVEAIRVQDQKLSDQIKKLNQLKHSTAAKQKKVEELQTMYNTMVKDASEAVATDAGESEDAKKLRNLENRQDKADLKCNEAEQIKKTYLQIKAKLEEEALSFPNQLNSMESEIKRLRSELKDLKICLHFDNCSYFQSMHNDAQISKEAAQSELRKHEEAVYSDRKKREIELQQMKKEAEERKLAHEKIERRIAARAGSILQDETQPTQAANNAGSEENAQKILTYEEAFLYIKEATGVSDTAEVVERFENQGETTTHLEELQLAAEKQIERLTEDKEKLKSDFEDMKYSGEAKLSSGQRMLENFQNHLDKEVNKREDLADKLSRQSHILFDVKSGVEHLADKLNHLKAYHAQMEGKLPEYNTRVKLPQTQRDNVYDDEDESGDDDGELMTRANLKKQSQSLIDSKNKRRLPKRKAKKK</sequence>
<dbReference type="GO" id="GO:0036158">
    <property type="term" value="P:outer dynein arm assembly"/>
    <property type="evidence" value="ECO:0007669"/>
    <property type="project" value="InterPro"/>
</dbReference>
<dbReference type="InterPro" id="IPR033192">
    <property type="entry name" value="ODAD3"/>
</dbReference>
<evidence type="ECO:0000256" key="2">
    <source>
        <dbReference type="SAM" id="Coils"/>
    </source>
</evidence>
<dbReference type="InterPro" id="IPR049258">
    <property type="entry name" value="ODAD1_CC"/>
</dbReference>
<gene>
    <name evidence="5" type="ORF">EB796_005219</name>
</gene>
<protein>
    <submittedName>
        <fullName evidence="5">CCDC151</fullName>
    </submittedName>
</protein>
<feature type="coiled-coil region" evidence="2">
    <location>
        <begin position="70"/>
        <end position="197"/>
    </location>
</feature>
<evidence type="ECO:0000256" key="1">
    <source>
        <dbReference type="ARBA" id="ARBA00023054"/>
    </source>
</evidence>
<evidence type="ECO:0000313" key="6">
    <source>
        <dbReference type="Proteomes" id="UP000593567"/>
    </source>
</evidence>
<keyword evidence="1 2" id="KW-0175">Coiled coil</keyword>
<dbReference type="GO" id="GO:0003341">
    <property type="term" value="P:cilium movement"/>
    <property type="evidence" value="ECO:0007669"/>
    <property type="project" value="InterPro"/>
</dbReference>
<reference evidence="5" key="1">
    <citation type="submission" date="2020-06" db="EMBL/GenBank/DDBJ databases">
        <title>Draft genome of Bugula neritina, a colonial animal packing powerful symbionts and potential medicines.</title>
        <authorList>
            <person name="Rayko M."/>
        </authorList>
    </citation>
    <scope>NUCLEOTIDE SEQUENCE [LARGE SCALE GENOMIC DNA]</scope>
    <source>
        <strain evidence="5">Kwan_BN1</strain>
    </source>
</reference>
<feature type="compositionally biased region" description="Acidic residues" evidence="3">
    <location>
        <begin position="381"/>
        <end position="393"/>
    </location>
</feature>
<dbReference type="PANTHER" id="PTHR46518">
    <property type="entry name" value="COILED-COIL DOMAIN-CONTAINING PROTEIN 151"/>
    <property type="match status" value="1"/>
</dbReference>